<evidence type="ECO:0000313" key="2">
    <source>
        <dbReference type="EMBL" id="OGI63816.1"/>
    </source>
</evidence>
<dbReference type="InterPro" id="IPR011990">
    <property type="entry name" value="TPR-like_helical_dom_sf"/>
</dbReference>
<feature type="domain" description="Peptidase C39-like" evidence="1">
    <location>
        <begin position="48"/>
        <end position="157"/>
    </location>
</feature>
<gene>
    <name evidence="2" type="ORF">A2W18_09115</name>
</gene>
<dbReference type="CDD" id="cd02549">
    <property type="entry name" value="Peptidase_C39A"/>
    <property type="match status" value="1"/>
</dbReference>
<dbReference type="AlphaFoldDB" id="A0A1F6V2Z3"/>
<dbReference type="SUPFAM" id="SSF48452">
    <property type="entry name" value="TPR-like"/>
    <property type="match status" value="1"/>
</dbReference>
<dbReference type="Pfam" id="PF13432">
    <property type="entry name" value="TPR_16"/>
    <property type="match status" value="1"/>
</dbReference>
<proteinExistence type="predicted"/>
<name>A0A1F6V2Z3_9PROT</name>
<accession>A0A1F6V2Z3</accession>
<dbReference type="Proteomes" id="UP000179076">
    <property type="component" value="Unassembled WGS sequence"/>
</dbReference>
<dbReference type="PROSITE" id="PS51257">
    <property type="entry name" value="PROKAR_LIPOPROTEIN"/>
    <property type="match status" value="1"/>
</dbReference>
<dbReference type="InterPro" id="IPR039564">
    <property type="entry name" value="Peptidase_C39-like"/>
</dbReference>
<dbReference type="InterPro" id="IPR039563">
    <property type="entry name" value="Peptidase_C39_single_dom"/>
</dbReference>
<dbReference type="SMART" id="SM00028">
    <property type="entry name" value="TPR"/>
    <property type="match status" value="2"/>
</dbReference>
<reference evidence="2 3" key="1">
    <citation type="journal article" date="2016" name="Nat. Commun.">
        <title>Thousands of microbial genomes shed light on interconnected biogeochemical processes in an aquifer system.</title>
        <authorList>
            <person name="Anantharaman K."/>
            <person name="Brown C.T."/>
            <person name="Hug L.A."/>
            <person name="Sharon I."/>
            <person name="Castelle C.J."/>
            <person name="Probst A.J."/>
            <person name="Thomas B.C."/>
            <person name="Singh A."/>
            <person name="Wilkins M.J."/>
            <person name="Karaoz U."/>
            <person name="Brodie E.L."/>
            <person name="Williams K.H."/>
            <person name="Hubbard S.S."/>
            <person name="Banfield J.F."/>
        </authorList>
    </citation>
    <scope>NUCLEOTIDE SEQUENCE [LARGE SCALE GENOMIC DNA]</scope>
</reference>
<dbReference type="Pfam" id="PF13529">
    <property type="entry name" value="Peptidase_C39_2"/>
    <property type="match status" value="1"/>
</dbReference>
<dbReference type="NCBIfam" id="NF033920">
    <property type="entry name" value="C39_PA2778_fam"/>
    <property type="match status" value="1"/>
</dbReference>
<dbReference type="InterPro" id="IPR019734">
    <property type="entry name" value="TPR_rpt"/>
</dbReference>
<comment type="caution">
    <text evidence="2">The sequence shown here is derived from an EMBL/GenBank/DDBJ whole genome shotgun (WGS) entry which is preliminary data.</text>
</comment>
<dbReference type="EMBL" id="MFSP01000147">
    <property type="protein sequence ID" value="OGI63816.1"/>
    <property type="molecule type" value="Genomic_DNA"/>
</dbReference>
<evidence type="ECO:0000259" key="1">
    <source>
        <dbReference type="Pfam" id="PF13529"/>
    </source>
</evidence>
<protein>
    <recommendedName>
        <fullName evidence="1">Peptidase C39-like domain-containing protein</fullName>
    </recommendedName>
</protein>
<sequence>MADTRAARAVAGGFLFFGLLAIAGCATPLQLERLAPDSFPDPIELNAVAFFPQEEYQCGPAALATALAWAGIDTTPSALAPEVYLPERQGSLQLEMLATARRHGAVPYVLRPALDDLLTEVKAGHPVVVLQNLALSWYPKWHYAVVVGFDLARDEVVLRSGLERRHLVPLAVFERTWRRGDYWAVVVMPPERLPRTAQETPYLQAVVGLERIEHWQEAGRAYRSALRRWPESLGAQLGLGNSRYALKDVTGAEQAYRAAVAAHPNSGIAFNNLAQALADQSRWDDAEAAVAKALALGGPHTDTFKATADEIRKKKNATADKRR</sequence>
<dbReference type="Gene3D" id="1.25.40.10">
    <property type="entry name" value="Tetratricopeptide repeat domain"/>
    <property type="match status" value="1"/>
</dbReference>
<dbReference type="Gene3D" id="3.90.70.10">
    <property type="entry name" value="Cysteine proteinases"/>
    <property type="match status" value="1"/>
</dbReference>
<organism evidence="2 3">
    <name type="scientific">Candidatus Muproteobacteria bacterium RBG_16_60_9</name>
    <dbReference type="NCBI Taxonomy" id="1817755"/>
    <lineage>
        <taxon>Bacteria</taxon>
        <taxon>Pseudomonadati</taxon>
        <taxon>Pseudomonadota</taxon>
        <taxon>Candidatus Muproteobacteria</taxon>
    </lineage>
</organism>
<evidence type="ECO:0000313" key="3">
    <source>
        <dbReference type="Proteomes" id="UP000179076"/>
    </source>
</evidence>